<name>A0ABW2TN47_9PSEU</name>
<comment type="caution">
    <text evidence="1">The sequence shown here is derived from an EMBL/GenBank/DDBJ whole genome shotgun (WGS) entry which is preliminary data.</text>
</comment>
<gene>
    <name evidence="1" type="ORF">ACFQV2_13435</name>
</gene>
<organism evidence="1 2">
    <name type="scientific">Actinokineospora soli</name>
    <dbReference type="NCBI Taxonomy" id="1048753"/>
    <lineage>
        <taxon>Bacteria</taxon>
        <taxon>Bacillati</taxon>
        <taxon>Actinomycetota</taxon>
        <taxon>Actinomycetes</taxon>
        <taxon>Pseudonocardiales</taxon>
        <taxon>Pseudonocardiaceae</taxon>
        <taxon>Actinokineospora</taxon>
    </lineage>
</organism>
<sequence>MPTWCSTSFCVARNTSCSGAARKPATVVERRMTMSDVHVVAT</sequence>
<protein>
    <submittedName>
        <fullName evidence="1">Uncharacterized protein</fullName>
    </submittedName>
</protein>
<evidence type="ECO:0000313" key="1">
    <source>
        <dbReference type="EMBL" id="MFC7614372.1"/>
    </source>
</evidence>
<dbReference type="Proteomes" id="UP001596512">
    <property type="component" value="Unassembled WGS sequence"/>
</dbReference>
<evidence type="ECO:0000313" key="2">
    <source>
        <dbReference type="Proteomes" id="UP001596512"/>
    </source>
</evidence>
<accession>A0ABW2TN47</accession>
<reference evidence="2" key="1">
    <citation type="journal article" date="2019" name="Int. J. Syst. Evol. Microbiol.">
        <title>The Global Catalogue of Microorganisms (GCM) 10K type strain sequencing project: providing services to taxonomists for standard genome sequencing and annotation.</title>
        <authorList>
            <consortium name="The Broad Institute Genomics Platform"/>
            <consortium name="The Broad Institute Genome Sequencing Center for Infectious Disease"/>
            <person name="Wu L."/>
            <person name="Ma J."/>
        </authorList>
    </citation>
    <scope>NUCLEOTIDE SEQUENCE [LARGE SCALE GENOMIC DNA]</scope>
    <source>
        <strain evidence="2">JCM 17695</strain>
    </source>
</reference>
<dbReference type="EMBL" id="JBHTEY010000004">
    <property type="protein sequence ID" value="MFC7614372.1"/>
    <property type="molecule type" value="Genomic_DNA"/>
</dbReference>
<keyword evidence="2" id="KW-1185">Reference proteome</keyword>
<proteinExistence type="predicted"/>